<comment type="caution">
    <text evidence="8">The sequence shown here is derived from an EMBL/GenBank/DDBJ whole genome shotgun (WGS) entry which is preliminary data.</text>
</comment>
<name>A0ABP8RVF4_9PSEU</name>
<evidence type="ECO:0000256" key="4">
    <source>
        <dbReference type="ARBA" id="ARBA00023163"/>
    </source>
</evidence>
<dbReference type="PANTHER" id="PTHR30055:SF175">
    <property type="entry name" value="HTH-TYPE TRANSCRIPTIONAL REPRESSOR KSTR2"/>
    <property type="match status" value="1"/>
</dbReference>
<dbReference type="EMBL" id="BAABGT010000063">
    <property type="protein sequence ID" value="GAA4551003.1"/>
    <property type="molecule type" value="Genomic_DNA"/>
</dbReference>
<dbReference type="PANTHER" id="PTHR30055">
    <property type="entry name" value="HTH-TYPE TRANSCRIPTIONAL REGULATOR RUTR"/>
    <property type="match status" value="1"/>
</dbReference>
<dbReference type="Pfam" id="PF00440">
    <property type="entry name" value="TetR_N"/>
    <property type="match status" value="1"/>
</dbReference>
<dbReference type="InterPro" id="IPR001647">
    <property type="entry name" value="HTH_TetR"/>
</dbReference>
<keyword evidence="9" id="KW-1185">Reference proteome</keyword>
<dbReference type="InterPro" id="IPR036271">
    <property type="entry name" value="Tet_transcr_reg_TetR-rel_C_sf"/>
</dbReference>
<evidence type="ECO:0000313" key="8">
    <source>
        <dbReference type="EMBL" id="GAA4551003.1"/>
    </source>
</evidence>
<evidence type="ECO:0000256" key="3">
    <source>
        <dbReference type="ARBA" id="ARBA00023125"/>
    </source>
</evidence>
<feature type="region of interest" description="Disordered" evidence="6">
    <location>
        <begin position="1"/>
        <end position="22"/>
    </location>
</feature>
<dbReference type="InterPro" id="IPR041490">
    <property type="entry name" value="KstR2_TetR_C"/>
</dbReference>
<evidence type="ECO:0000259" key="7">
    <source>
        <dbReference type="PROSITE" id="PS50977"/>
    </source>
</evidence>
<evidence type="ECO:0000256" key="1">
    <source>
        <dbReference type="ARBA" id="ARBA00022491"/>
    </source>
</evidence>
<dbReference type="Gene3D" id="1.10.357.10">
    <property type="entry name" value="Tetracycline Repressor, domain 2"/>
    <property type="match status" value="1"/>
</dbReference>
<reference evidence="9" key="1">
    <citation type="journal article" date="2019" name="Int. J. Syst. Evol. Microbiol.">
        <title>The Global Catalogue of Microorganisms (GCM) 10K type strain sequencing project: providing services to taxonomists for standard genome sequencing and annotation.</title>
        <authorList>
            <consortium name="The Broad Institute Genomics Platform"/>
            <consortium name="The Broad Institute Genome Sequencing Center for Infectious Disease"/>
            <person name="Wu L."/>
            <person name="Ma J."/>
        </authorList>
    </citation>
    <scope>NUCLEOTIDE SEQUENCE [LARGE SCALE GENOMIC DNA]</scope>
    <source>
        <strain evidence="9">JCM 17906</strain>
    </source>
</reference>
<feature type="DNA-binding region" description="H-T-H motif" evidence="5">
    <location>
        <begin position="48"/>
        <end position="67"/>
    </location>
</feature>
<dbReference type="Pfam" id="PF17932">
    <property type="entry name" value="TetR_C_24"/>
    <property type="match status" value="1"/>
</dbReference>
<gene>
    <name evidence="8" type="ORF">GCM10023175_42080</name>
</gene>
<dbReference type="InterPro" id="IPR009057">
    <property type="entry name" value="Homeodomain-like_sf"/>
</dbReference>
<keyword evidence="3 5" id="KW-0238">DNA-binding</keyword>
<evidence type="ECO:0000256" key="2">
    <source>
        <dbReference type="ARBA" id="ARBA00023015"/>
    </source>
</evidence>
<dbReference type="PRINTS" id="PR00455">
    <property type="entry name" value="HTHTETR"/>
</dbReference>
<proteinExistence type="predicted"/>
<evidence type="ECO:0000313" key="9">
    <source>
        <dbReference type="Proteomes" id="UP001501598"/>
    </source>
</evidence>
<keyword evidence="1" id="KW-0678">Repressor</keyword>
<keyword evidence="4" id="KW-0804">Transcription</keyword>
<dbReference type="Proteomes" id="UP001501598">
    <property type="component" value="Unassembled WGS sequence"/>
</dbReference>
<protein>
    <recommendedName>
        <fullName evidence="7">HTH tetR-type domain-containing protein</fullName>
    </recommendedName>
</protein>
<keyword evidence="2" id="KW-0805">Transcription regulation</keyword>
<dbReference type="SUPFAM" id="SSF48498">
    <property type="entry name" value="Tetracyclin repressor-like, C-terminal domain"/>
    <property type="match status" value="1"/>
</dbReference>
<dbReference type="InterPro" id="IPR050109">
    <property type="entry name" value="HTH-type_TetR-like_transc_reg"/>
</dbReference>
<feature type="domain" description="HTH tetR-type" evidence="7">
    <location>
        <begin position="25"/>
        <end position="85"/>
    </location>
</feature>
<evidence type="ECO:0000256" key="5">
    <source>
        <dbReference type="PROSITE-ProRule" id="PRU00335"/>
    </source>
</evidence>
<dbReference type="Gene3D" id="1.10.10.60">
    <property type="entry name" value="Homeodomain-like"/>
    <property type="match status" value="1"/>
</dbReference>
<dbReference type="SUPFAM" id="SSF46689">
    <property type="entry name" value="Homeodomain-like"/>
    <property type="match status" value="1"/>
</dbReference>
<dbReference type="PROSITE" id="PS50977">
    <property type="entry name" value="HTH_TETR_2"/>
    <property type="match status" value="1"/>
</dbReference>
<evidence type="ECO:0000256" key="6">
    <source>
        <dbReference type="SAM" id="MobiDB-lite"/>
    </source>
</evidence>
<accession>A0ABP8RVF4</accession>
<organism evidence="8 9">
    <name type="scientific">Pseudonocardia xishanensis</name>
    <dbReference type="NCBI Taxonomy" id="630995"/>
    <lineage>
        <taxon>Bacteria</taxon>
        <taxon>Bacillati</taxon>
        <taxon>Actinomycetota</taxon>
        <taxon>Actinomycetes</taxon>
        <taxon>Pseudonocardiales</taxon>
        <taxon>Pseudonocardiaceae</taxon>
        <taxon>Pseudonocardia</taxon>
    </lineage>
</organism>
<sequence length="239" mass="26126">MAGRAPATGPLPGLEDGVKAPPGGTARRAEIISVAARLFDEHGYHSTTMDDIAAAMGIRKPTLYHHVQSKTQIVVWIHDELVNELTDRLEARLAAEMPRPALLHLVLEDILEILETRPGHLRVYFEHHRELQGEEGELARAKRDRYTDLVRSVIAQGHAAGEFHAPDPMLSTFAFFGMSNWAYQWYQPGGALGHREIALYLWKTYMNGVAVGPVAAPVHPADPAAPGPAAALSRSDVPG</sequence>